<name>A0ABT5B8A0_9BACT</name>
<comment type="caution">
    <text evidence="1">The sequence shown here is derived from an EMBL/GenBank/DDBJ whole genome shotgun (WGS) entry which is preliminary data.</text>
</comment>
<evidence type="ECO:0000313" key="1">
    <source>
        <dbReference type="EMBL" id="MDC0670350.1"/>
    </source>
</evidence>
<gene>
    <name evidence="1" type="ORF">POL58_21525</name>
</gene>
<proteinExistence type="predicted"/>
<accession>A0ABT5B8A0</accession>
<keyword evidence="2" id="KW-1185">Reference proteome</keyword>
<sequence>MSLRPDMPTDVAAVPHEVWLQRPNLLELSITEIREPSPQGFILAAAVVTDEHERELGGVSPSPPDQPGIYILAVDVVVIEEALQAEQTWIRLGLQPTLPGAALPGEVVVALSLVVS</sequence>
<reference evidence="1 2" key="1">
    <citation type="submission" date="2022-11" db="EMBL/GenBank/DDBJ databases">
        <title>Minimal conservation of predation-associated metabolite biosynthetic gene clusters underscores biosynthetic potential of Myxococcota including descriptions for ten novel species: Archangium lansinium sp. nov., Myxococcus landrumus sp. nov., Nannocystis bai.</title>
        <authorList>
            <person name="Ahearne A."/>
            <person name="Stevens C."/>
            <person name="Dowd S."/>
        </authorList>
    </citation>
    <scope>NUCLEOTIDE SEQUENCE [LARGE SCALE GENOMIC DNA]</scope>
    <source>
        <strain evidence="1 2">NCELM</strain>
    </source>
</reference>
<dbReference type="Proteomes" id="UP001217838">
    <property type="component" value="Unassembled WGS sequence"/>
</dbReference>
<dbReference type="EMBL" id="JAQNDN010000011">
    <property type="protein sequence ID" value="MDC0670350.1"/>
    <property type="molecule type" value="Genomic_DNA"/>
</dbReference>
<organism evidence="1 2">
    <name type="scientific">Nannocystis radixulma</name>
    <dbReference type="NCBI Taxonomy" id="2995305"/>
    <lineage>
        <taxon>Bacteria</taxon>
        <taxon>Pseudomonadati</taxon>
        <taxon>Myxococcota</taxon>
        <taxon>Polyangia</taxon>
        <taxon>Nannocystales</taxon>
        <taxon>Nannocystaceae</taxon>
        <taxon>Nannocystis</taxon>
    </lineage>
</organism>
<protein>
    <submittedName>
        <fullName evidence="1">Uncharacterized protein</fullName>
    </submittedName>
</protein>
<evidence type="ECO:0000313" key="2">
    <source>
        <dbReference type="Proteomes" id="UP001217838"/>
    </source>
</evidence>